<dbReference type="Gene3D" id="2.60.120.10">
    <property type="entry name" value="Jelly Rolls"/>
    <property type="match status" value="1"/>
</dbReference>
<sequence>MLDPARVTPVPWRNGAGSTRELATTSDPRGHILWRVSLAELVHDAPFATFPGMERLFTALGRLRLTIDGTPVELSPGEQIRFAGEAPVTVSPARPTRALNVMTRRGSFRAQVVLRSPRQPVTHGTVTTVDFGENAADILVTPLTKVAHD</sequence>
<evidence type="ECO:0000313" key="2">
    <source>
        <dbReference type="EMBL" id="NKQ57674.1"/>
    </source>
</evidence>
<evidence type="ECO:0000256" key="1">
    <source>
        <dbReference type="SAM" id="MobiDB-lite"/>
    </source>
</evidence>
<reference evidence="2 3" key="1">
    <citation type="submission" date="2020-04" db="EMBL/GenBank/DDBJ databases">
        <title>Novel species.</title>
        <authorList>
            <person name="Teo W.F.A."/>
            <person name="Lipun K."/>
            <person name="Srisuk N."/>
            <person name="Duangmal K."/>
        </authorList>
    </citation>
    <scope>NUCLEOTIDE SEQUENCE [LARGE SCALE GENOMIC DNA]</scope>
    <source>
        <strain evidence="2 3">K13G38</strain>
    </source>
</reference>
<dbReference type="PANTHER" id="PTHR37943:SF1">
    <property type="entry name" value="PROTEIN VES"/>
    <property type="match status" value="1"/>
</dbReference>
<dbReference type="PANTHER" id="PTHR37943">
    <property type="entry name" value="PROTEIN VES"/>
    <property type="match status" value="1"/>
</dbReference>
<feature type="region of interest" description="Disordered" evidence="1">
    <location>
        <begin position="1"/>
        <end position="24"/>
    </location>
</feature>
<dbReference type="EMBL" id="JAAXLS010000040">
    <property type="protein sequence ID" value="NKQ57674.1"/>
    <property type="molecule type" value="Genomic_DNA"/>
</dbReference>
<name>A0ABX1JD60_9PSEU</name>
<dbReference type="RefSeq" id="WP_168520776.1">
    <property type="nucleotide sequence ID" value="NZ_JAAXLS010000040.1"/>
</dbReference>
<dbReference type="InterPro" id="IPR014710">
    <property type="entry name" value="RmlC-like_jellyroll"/>
</dbReference>
<dbReference type="Pfam" id="PF05962">
    <property type="entry name" value="HutD"/>
    <property type="match status" value="1"/>
</dbReference>
<dbReference type="SUPFAM" id="SSF51182">
    <property type="entry name" value="RmlC-like cupins"/>
    <property type="match status" value="1"/>
</dbReference>
<protein>
    <submittedName>
        <fullName evidence="2">HutD family protein</fullName>
    </submittedName>
</protein>
<proteinExistence type="predicted"/>
<keyword evidence="3" id="KW-1185">Reference proteome</keyword>
<organism evidence="2 3">
    <name type="scientific">Amycolatopsis acididurans</name>
    <dbReference type="NCBI Taxonomy" id="2724524"/>
    <lineage>
        <taxon>Bacteria</taxon>
        <taxon>Bacillati</taxon>
        <taxon>Actinomycetota</taxon>
        <taxon>Actinomycetes</taxon>
        <taxon>Pseudonocardiales</taxon>
        <taxon>Pseudonocardiaceae</taxon>
        <taxon>Amycolatopsis</taxon>
    </lineage>
</organism>
<dbReference type="InterPro" id="IPR011051">
    <property type="entry name" value="RmlC_Cupin_sf"/>
</dbReference>
<comment type="caution">
    <text evidence="2">The sequence shown here is derived from an EMBL/GenBank/DDBJ whole genome shotgun (WGS) entry which is preliminary data.</text>
</comment>
<dbReference type="Proteomes" id="UP000715441">
    <property type="component" value="Unassembled WGS sequence"/>
</dbReference>
<dbReference type="InterPro" id="IPR010282">
    <property type="entry name" value="Uncharacterised_HutD/Ves"/>
</dbReference>
<evidence type="ECO:0000313" key="3">
    <source>
        <dbReference type="Proteomes" id="UP000715441"/>
    </source>
</evidence>
<accession>A0ABX1JD60</accession>
<gene>
    <name evidence="2" type="ORF">HFP15_32915</name>
</gene>